<feature type="transmembrane region" description="Helical" evidence="6">
    <location>
        <begin position="266"/>
        <end position="284"/>
    </location>
</feature>
<protein>
    <recommendedName>
        <fullName evidence="7">Rhodopsin domain-containing protein</fullName>
    </recommendedName>
</protein>
<keyword evidence="9" id="KW-1185">Reference proteome</keyword>
<feature type="transmembrane region" description="Helical" evidence="6">
    <location>
        <begin position="188"/>
        <end position="210"/>
    </location>
</feature>
<evidence type="ECO:0000256" key="4">
    <source>
        <dbReference type="ARBA" id="ARBA00023136"/>
    </source>
</evidence>
<feature type="transmembrane region" description="Helical" evidence="6">
    <location>
        <begin position="100"/>
        <end position="124"/>
    </location>
</feature>
<dbReference type="InterPro" id="IPR049326">
    <property type="entry name" value="Rhodopsin_dom_fungi"/>
</dbReference>
<feature type="transmembrane region" description="Helical" evidence="6">
    <location>
        <begin position="24"/>
        <end position="45"/>
    </location>
</feature>
<keyword evidence="3 6" id="KW-1133">Transmembrane helix</keyword>
<proteinExistence type="inferred from homology"/>
<feature type="transmembrane region" description="Helical" evidence="6">
    <location>
        <begin position="57"/>
        <end position="80"/>
    </location>
</feature>
<accession>A0AAN6MSN1</accession>
<keyword evidence="4 6" id="KW-0472">Membrane</keyword>
<comment type="subcellular location">
    <subcellularLocation>
        <location evidence="1">Membrane</location>
        <topology evidence="1">Multi-pass membrane protein</topology>
    </subcellularLocation>
</comment>
<evidence type="ECO:0000313" key="9">
    <source>
        <dbReference type="Proteomes" id="UP001303889"/>
    </source>
</evidence>
<evidence type="ECO:0000256" key="5">
    <source>
        <dbReference type="ARBA" id="ARBA00038359"/>
    </source>
</evidence>
<dbReference type="InterPro" id="IPR052337">
    <property type="entry name" value="SAT4-like"/>
</dbReference>
<dbReference type="Pfam" id="PF20684">
    <property type="entry name" value="Fung_rhodopsin"/>
    <property type="match status" value="1"/>
</dbReference>
<comment type="caution">
    <text evidence="8">The sequence shown here is derived from an EMBL/GenBank/DDBJ whole genome shotgun (WGS) entry which is preliminary data.</text>
</comment>
<feature type="transmembrane region" description="Helical" evidence="6">
    <location>
        <begin position="222"/>
        <end position="246"/>
    </location>
</feature>
<dbReference type="Proteomes" id="UP001303889">
    <property type="component" value="Unassembled WGS sequence"/>
</dbReference>
<evidence type="ECO:0000313" key="8">
    <source>
        <dbReference type="EMBL" id="KAK3905696.1"/>
    </source>
</evidence>
<dbReference type="EMBL" id="MU855349">
    <property type="protein sequence ID" value="KAK3905696.1"/>
    <property type="molecule type" value="Genomic_DNA"/>
</dbReference>
<evidence type="ECO:0000256" key="2">
    <source>
        <dbReference type="ARBA" id="ARBA00022692"/>
    </source>
</evidence>
<dbReference type="PANTHER" id="PTHR33048:SF167">
    <property type="entry name" value="INTEGRAL MEMBRANE PROTEIN"/>
    <property type="match status" value="1"/>
</dbReference>
<dbReference type="AlphaFoldDB" id="A0AAN6MSN1"/>
<evidence type="ECO:0000259" key="7">
    <source>
        <dbReference type="Pfam" id="PF20684"/>
    </source>
</evidence>
<sequence length="409" mass="45567">MATTAPAPTDFPPEYVNASNAGRIVGVVGAFHFVALAMVSLRVYVRLFMVRAFGVDDGLIVLACALALMSWICLVLQIPYGLGRHGLVVPAEDRIKFEQITFWKTVFSDGVALGLLRVSMAISLLRLKSDLRWYRWSLFAVIGFVVAYSIQAIAWLFVYCTPYSGWWEFQWMNPWDPRCKDFTVFVNLVYWNISCHIFTDVVLGALPIPIIWSLKMKLRQRLYVIAILNLGYLAVLMGILKAVFMLTTGGDPDAIFDYWVHFWENLQLNIGIMAACASFLKPLVGRLLKLGSTAGGYSSYPSSGGRYYNRSGRTPMGGGTGGGTIGSRYANGNKRRAADQSDVDDEFELHPKQPEQVVETVQAALRDYASTQGGVASSDSNSEEMILQKQQGIVLTRDVTIRYDRKRSS</sequence>
<feature type="domain" description="Rhodopsin" evidence="7">
    <location>
        <begin position="41"/>
        <end position="285"/>
    </location>
</feature>
<comment type="similarity">
    <text evidence="5">Belongs to the SAT4 family.</text>
</comment>
<organism evidence="8 9">
    <name type="scientific">Staphylotrichum tortipilum</name>
    <dbReference type="NCBI Taxonomy" id="2831512"/>
    <lineage>
        <taxon>Eukaryota</taxon>
        <taxon>Fungi</taxon>
        <taxon>Dikarya</taxon>
        <taxon>Ascomycota</taxon>
        <taxon>Pezizomycotina</taxon>
        <taxon>Sordariomycetes</taxon>
        <taxon>Sordariomycetidae</taxon>
        <taxon>Sordariales</taxon>
        <taxon>Chaetomiaceae</taxon>
        <taxon>Staphylotrichum</taxon>
    </lineage>
</organism>
<dbReference type="PANTHER" id="PTHR33048">
    <property type="entry name" value="PTH11-LIKE INTEGRAL MEMBRANE PROTEIN (AFU_ORTHOLOGUE AFUA_5G11245)"/>
    <property type="match status" value="1"/>
</dbReference>
<evidence type="ECO:0000256" key="3">
    <source>
        <dbReference type="ARBA" id="ARBA00022989"/>
    </source>
</evidence>
<gene>
    <name evidence="8" type="ORF">C8A05DRAFT_12497</name>
</gene>
<evidence type="ECO:0000256" key="6">
    <source>
        <dbReference type="SAM" id="Phobius"/>
    </source>
</evidence>
<name>A0AAN6MSN1_9PEZI</name>
<evidence type="ECO:0000256" key="1">
    <source>
        <dbReference type="ARBA" id="ARBA00004141"/>
    </source>
</evidence>
<feature type="transmembrane region" description="Helical" evidence="6">
    <location>
        <begin position="136"/>
        <end position="158"/>
    </location>
</feature>
<reference evidence="8" key="2">
    <citation type="submission" date="2023-05" db="EMBL/GenBank/DDBJ databases">
        <authorList>
            <consortium name="Lawrence Berkeley National Laboratory"/>
            <person name="Steindorff A."/>
            <person name="Hensen N."/>
            <person name="Bonometti L."/>
            <person name="Westerberg I."/>
            <person name="Brannstrom I.O."/>
            <person name="Guillou S."/>
            <person name="Cros-Aarteil S."/>
            <person name="Calhoun S."/>
            <person name="Haridas S."/>
            <person name="Kuo A."/>
            <person name="Mondo S."/>
            <person name="Pangilinan J."/>
            <person name="Riley R."/>
            <person name="Labutti K."/>
            <person name="Andreopoulos B."/>
            <person name="Lipzen A."/>
            <person name="Chen C."/>
            <person name="Yanf M."/>
            <person name="Daum C."/>
            <person name="Ng V."/>
            <person name="Clum A."/>
            <person name="Ohm R."/>
            <person name="Martin F."/>
            <person name="Silar P."/>
            <person name="Natvig D."/>
            <person name="Lalanne C."/>
            <person name="Gautier V."/>
            <person name="Ament-Velasquez S.L."/>
            <person name="Kruys A."/>
            <person name="Hutchinson M.I."/>
            <person name="Powell A.J."/>
            <person name="Barry K."/>
            <person name="Miller A.N."/>
            <person name="Grigoriev I.V."/>
            <person name="Debuchy R."/>
            <person name="Gladieux P."/>
            <person name="Thoren M.H."/>
            <person name="Johannesson H."/>
        </authorList>
    </citation>
    <scope>NUCLEOTIDE SEQUENCE</scope>
    <source>
        <strain evidence="8">CBS 103.79</strain>
    </source>
</reference>
<reference evidence="8" key="1">
    <citation type="journal article" date="2023" name="Mol. Phylogenet. Evol.">
        <title>Genome-scale phylogeny and comparative genomics of the fungal order Sordariales.</title>
        <authorList>
            <person name="Hensen N."/>
            <person name="Bonometti L."/>
            <person name="Westerberg I."/>
            <person name="Brannstrom I.O."/>
            <person name="Guillou S."/>
            <person name="Cros-Aarteil S."/>
            <person name="Calhoun S."/>
            <person name="Haridas S."/>
            <person name="Kuo A."/>
            <person name="Mondo S."/>
            <person name="Pangilinan J."/>
            <person name="Riley R."/>
            <person name="LaButti K."/>
            <person name="Andreopoulos B."/>
            <person name="Lipzen A."/>
            <person name="Chen C."/>
            <person name="Yan M."/>
            <person name="Daum C."/>
            <person name="Ng V."/>
            <person name="Clum A."/>
            <person name="Steindorff A."/>
            <person name="Ohm R.A."/>
            <person name="Martin F."/>
            <person name="Silar P."/>
            <person name="Natvig D.O."/>
            <person name="Lalanne C."/>
            <person name="Gautier V."/>
            <person name="Ament-Velasquez S.L."/>
            <person name="Kruys A."/>
            <person name="Hutchinson M.I."/>
            <person name="Powell A.J."/>
            <person name="Barry K."/>
            <person name="Miller A.N."/>
            <person name="Grigoriev I.V."/>
            <person name="Debuchy R."/>
            <person name="Gladieux P."/>
            <person name="Hiltunen Thoren M."/>
            <person name="Johannesson H."/>
        </authorList>
    </citation>
    <scope>NUCLEOTIDE SEQUENCE</scope>
    <source>
        <strain evidence="8">CBS 103.79</strain>
    </source>
</reference>
<keyword evidence="2 6" id="KW-0812">Transmembrane</keyword>
<dbReference type="GO" id="GO:0016020">
    <property type="term" value="C:membrane"/>
    <property type="evidence" value="ECO:0007669"/>
    <property type="project" value="UniProtKB-SubCell"/>
</dbReference>